<evidence type="ECO:0000256" key="1">
    <source>
        <dbReference type="SAM" id="MobiDB-lite"/>
    </source>
</evidence>
<comment type="caution">
    <text evidence="2">The sequence shown here is derived from an EMBL/GenBank/DDBJ whole genome shotgun (WGS) entry which is preliminary data.</text>
</comment>
<evidence type="ECO:0000313" key="3">
    <source>
        <dbReference type="Proteomes" id="UP000283269"/>
    </source>
</evidence>
<proteinExistence type="predicted"/>
<dbReference type="Proteomes" id="UP000283269">
    <property type="component" value="Unassembled WGS sequence"/>
</dbReference>
<name>A0A409WRP5_PSICY</name>
<reference evidence="2 3" key="1">
    <citation type="journal article" date="2018" name="Evol. Lett.">
        <title>Horizontal gene cluster transfer increased hallucinogenic mushroom diversity.</title>
        <authorList>
            <person name="Reynolds H.T."/>
            <person name="Vijayakumar V."/>
            <person name="Gluck-Thaler E."/>
            <person name="Korotkin H.B."/>
            <person name="Matheny P.B."/>
            <person name="Slot J.C."/>
        </authorList>
    </citation>
    <scope>NUCLEOTIDE SEQUENCE [LARGE SCALE GENOMIC DNA]</scope>
    <source>
        <strain evidence="2 3">2631</strain>
    </source>
</reference>
<evidence type="ECO:0000313" key="2">
    <source>
        <dbReference type="EMBL" id="PPQ81172.1"/>
    </source>
</evidence>
<dbReference type="AlphaFoldDB" id="A0A409WRP5"/>
<dbReference type="EMBL" id="NHYD01003277">
    <property type="protein sequence ID" value="PPQ81172.1"/>
    <property type="molecule type" value="Genomic_DNA"/>
</dbReference>
<keyword evidence="3" id="KW-1185">Reference proteome</keyword>
<feature type="region of interest" description="Disordered" evidence="1">
    <location>
        <begin position="41"/>
        <end position="81"/>
    </location>
</feature>
<gene>
    <name evidence="2" type="ORF">CVT25_015195</name>
</gene>
<sequence>MDLSQAKFMLKYGDAVLEKYDMPTDKQIERMLFLLLPQDEDKELEISTDEDTPPPDNFDNMDTEGEETRPSGHSGNGNSSA</sequence>
<protein>
    <submittedName>
        <fullName evidence="2">Uncharacterized protein</fullName>
    </submittedName>
</protein>
<organism evidence="2 3">
    <name type="scientific">Psilocybe cyanescens</name>
    <dbReference type="NCBI Taxonomy" id="93625"/>
    <lineage>
        <taxon>Eukaryota</taxon>
        <taxon>Fungi</taxon>
        <taxon>Dikarya</taxon>
        <taxon>Basidiomycota</taxon>
        <taxon>Agaricomycotina</taxon>
        <taxon>Agaricomycetes</taxon>
        <taxon>Agaricomycetidae</taxon>
        <taxon>Agaricales</taxon>
        <taxon>Agaricineae</taxon>
        <taxon>Strophariaceae</taxon>
        <taxon>Psilocybe</taxon>
    </lineage>
</organism>
<feature type="compositionally biased region" description="Polar residues" evidence="1">
    <location>
        <begin position="71"/>
        <end position="81"/>
    </location>
</feature>
<feature type="compositionally biased region" description="Acidic residues" evidence="1">
    <location>
        <begin position="41"/>
        <end position="65"/>
    </location>
</feature>
<accession>A0A409WRP5</accession>
<dbReference type="InParanoid" id="A0A409WRP5"/>